<dbReference type="SUPFAM" id="SSF52540">
    <property type="entry name" value="P-loop containing nucleoside triphosphate hydrolases"/>
    <property type="match status" value="1"/>
</dbReference>
<dbReference type="Proteomes" id="UP000018733">
    <property type="component" value="Unassembled WGS sequence"/>
</dbReference>
<dbReference type="InterPro" id="IPR000808">
    <property type="entry name" value="Mrp-like_CS"/>
</dbReference>
<gene>
    <name evidence="8" type="ORF">W822_01415</name>
</gene>
<evidence type="ECO:0000256" key="3">
    <source>
        <dbReference type="ARBA" id="ARBA00022840"/>
    </source>
</evidence>
<dbReference type="eggNOG" id="COG0489">
    <property type="taxonomic scope" value="Bacteria"/>
</dbReference>
<evidence type="ECO:0000256" key="5">
    <source>
        <dbReference type="ARBA" id="ARBA00023014"/>
    </source>
</evidence>
<dbReference type="GO" id="GO:0016226">
    <property type="term" value="P:iron-sulfur cluster assembly"/>
    <property type="evidence" value="ECO:0007669"/>
    <property type="project" value="InterPro"/>
</dbReference>
<reference evidence="8 9" key="1">
    <citation type="journal article" date="2014" name="Genome Announc.">
        <title>Draft Genome Sequence of Advenella kashmirensis Strain W13003, a Polycyclic Aromatic Hydrocarbon-Degrading Bacterium.</title>
        <authorList>
            <person name="Wang X."/>
            <person name="Jin D."/>
            <person name="Zhou L."/>
            <person name="Wu L."/>
            <person name="An W."/>
            <person name="Zhao L."/>
        </authorList>
    </citation>
    <scope>NUCLEOTIDE SEQUENCE [LARGE SCALE GENOMIC DNA]</scope>
    <source>
        <strain evidence="8 9">W13003</strain>
    </source>
</reference>
<evidence type="ECO:0000313" key="9">
    <source>
        <dbReference type="Proteomes" id="UP000018733"/>
    </source>
</evidence>
<dbReference type="GO" id="GO:0051539">
    <property type="term" value="F:4 iron, 4 sulfur cluster binding"/>
    <property type="evidence" value="ECO:0007669"/>
    <property type="project" value="TreeGrafter"/>
</dbReference>
<protein>
    <recommendedName>
        <fullName evidence="7">Iron-sulfur cluster carrier protein</fullName>
    </recommendedName>
</protein>
<dbReference type="FunFam" id="3.40.50.300:FF:000418">
    <property type="entry name" value="Iron-sulfur cluster carrier protein"/>
    <property type="match status" value="1"/>
</dbReference>
<dbReference type="GO" id="GO:0005524">
    <property type="term" value="F:ATP binding"/>
    <property type="evidence" value="ECO:0007669"/>
    <property type="project" value="UniProtKB-UniRule"/>
</dbReference>
<comment type="subunit">
    <text evidence="7">Homodimer.</text>
</comment>
<evidence type="ECO:0000256" key="7">
    <source>
        <dbReference type="HAMAP-Rule" id="MF_02040"/>
    </source>
</evidence>
<keyword evidence="9" id="KW-1185">Reference proteome</keyword>
<evidence type="ECO:0000256" key="6">
    <source>
        <dbReference type="ARBA" id="ARBA00024036"/>
    </source>
</evidence>
<name>V8QVC1_9BURK</name>
<feature type="binding site" evidence="7">
    <location>
        <begin position="106"/>
        <end position="113"/>
    </location>
    <ligand>
        <name>ATP</name>
        <dbReference type="ChEBI" id="CHEBI:30616"/>
    </ligand>
</feature>
<dbReference type="PATRIC" id="fig|1424334.3.peg.286"/>
<dbReference type="HOGENOM" id="CLU_024839_0_0_4"/>
<evidence type="ECO:0000256" key="2">
    <source>
        <dbReference type="ARBA" id="ARBA00022741"/>
    </source>
</evidence>
<dbReference type="AlphaFoldDB" id="V8QVC1"/>
<evidence type="ECO:0000256" key="1">
    <source>
        <dbReference type="ARBA" id="ARBA00022723"/>
    </source>
</evidence>
<sequence length="364" mass="38060">MSLSSKDLLDALRSVTDPVTALPVLPVLKESDLTVTGDAVTIRAEPGYLTDAAGRKALAAQIEAAAKGAGAQQVTLQLNDTIRAHAVQSGLKPIASVKNIIAVASGKGGVGKSTTSANLAIALAQSGARVGILDADIYGPSQPLIMGVSGKPVSNDGKTMEPLRAHGITVNSIGFLIEADSPAIWRGPMVTQALEQLLRQTNWPDLDYLIVDMPPGTGDIALTLAQKVPVVGAIIVTTPQDIALLDARKGLRMFEKMNIPILGVVENMAMHICSNCGHAEAIFGEDGGKRMASELNVPWLGALPLAKSIREQTDSGSPTVASDPDSEAARLYHELAYRVAMGVAALPKDMAGRFPSVVVENLKK</sequence>
<dbReference type="GO" id="GO:0005829">
    <property type="term" value="C:cytosol"/>
    <property type="evidence" value="ECO:0007669"/>
    <property type="project" value="TreeGrafter"/>
</dbReference>
<evidence type="ECO:0000313" key="8">
    <source>
        <dbReference type="EMBL" id="ETF03891.1"/>
    </source>
</evidence>
<dbReference type="NCBIfam" id="NF008669">
    <property type="entry name" value="PRK11670.1"/>
    <property type="match status" value="1"/>
</dbReference>
<dbReference type="CDD" id="cd02037">
    <property type="entry name" value="Mrp_NBP35"/>
    <property type="match status" value="1"/>
</dbReference>
<dbReference type="Gene3D" id="3.40.50.300">
    <property type="entry name" value="P-loop containing nucleotide triphosphate hydrolases"/>
    <property type="match status" value="1"/>
</dbReference>
<dbReference type="Pfam" id="PF10609">
    <property type="entry name" value="ParA"/>
    <property type="match status" value="1"/>
</dbReference>
<keyword evidence="5 7" id="KW-0411">Iron-sulfur</keyword>
<keyword evidence="3 7" id="KW-0067">ATP-binding</keyword>
<keyword evidence="4 7" id="KW-0408">Iron</keyword>
<comment type="caution">
    <text evidence="8">The sequence shown here is derived from an EMBL/GenBank/DDBJ whole genome shotgun (WGS) entry which is preliminary data.</text>
</comment>
<dbReference type="EMBL" id="AYXT01000001">
    <property type="protein sequence ID" value="ETF03891.1"/>
    <property type="molecule type" value="Genomic_DNA"/>
</dbReference>
<dbReference type="GO" id="GO:0046872">
    <property type="term" value="F:metal ion binding"/>
    <property type="evidence" value="ECO:0007669"/>
    <property type="project" value="UniProtKB-KW"/>
</dbReference>
<dbReference type="OrthoDB" id="9809679at2"/>
<dbReference type="GO" id="GO:0140663">
    <property type="term" value="F:ATP-dependent FeS chaperone activity"/>
    <property type="evidence" value="ECO:0007669"/>
    <property type="project" value="InterPro"/>
</dbReference>
<dbReference type="GO" id="GO:0016887">
    <property type="term" value="F:ATP hydrolysis activity"/>
    <property type="evidence" value="ECO:0007669"/>
    <property type="project" value="UniProtKB-UniRule"/>
</dbReference>
<organism evidence="8 9">
    <name type="scientific">Advenella kashmirensis W13003</name>
    <dbReference type="NCBI Taxonomy" id="1424334"/>
    <lineage>
        <taxon>Bacteria</taxon>
        <taxon>Pseudomonadati</taxon>
        <taxon>Pseudomonadota</taxon>
        <taxon>Betaproteobacteria</taxon>
        <taxon>Burkholderiales</taxon>
        <taxon>Alcaligenaceae</taxon>
    </lineage>
</organism>
<dbReference type="InterPro" id="IPR019591">
    <property type="entry name" value="Mrp/NBP35_ATP-bd"/>
</dbReference>
<dbReference type="STRING" id="1424334.W822_01415"/>
<keyword evidence="1 7" id="KW-0479">Metal-binding</keyword>
<dbReference type="InterPro" id="IPR044304">
    <property type="entry name" value="NUBPL-like"/>
</dbReference>
<accession>V8QVC1</accession>
<dbReference type="PANTHER" id="PTHR42961:SF2">
    <property type="entry name" value="IRON-SULFUR PROTEIN NUBPL"/>
    <property type="match status" value="1"/>
</dbReference>
<dbReference type="HAMAP" id="MF_02040">
    <property type="entry name" value="Mrp_NBP35"/>
    <property type="match status" value="1"/>
</dbReference>
<dbReference type="InterPro" id="IPR033756">
    <property type="entry name" value="YlxH/NBP35"/>
</dbReference>
<dbReference type="InterPro" id="IPR027417">
    <property type="entry name" value="P-loop_NTPase"/>
</dbReference>
<dbReference type="RefSeq" id="WP_024003352.1">
    <property type="nucleotide sequence ID" value="NZ_KI650979.1"/>
</dbReference>
<proteinExistence type="inferred from homology"/>
<comment type="function">
    <text evidence="7">Binds and transfers iron-sulfur (Fe-S) clusters to target apoproteins. Can hydrolyze ATP.</text>
</comment>
<evidence type="ECO:0000256" key="4">
    <source>
        <dbReference type="ARBA" id="ARBA00023004"/>
    </source>
</evidence>
<dbReference type="PROSITE" id="PS01215">
    <property type="entry name" value="MRP"/>
    <property type="match status" value="1"/>
</dbReference>
<keyword evidence="7" id="KW-0378">Hydrolase</keyword>
<comment type="similarity">
    <text evidence="6 7">Belongs to the Mrp/NBP35 ATP-binding proteins family.</text>
</comment>
<keyword evidence="2 7" id="KW-0547">Nucleotide-binding</keyword>
<dbReference type="PANTHER" id="PTHR42961">
    <property type="entry name" value="IRON-SULFUR PROTEIN NUBPL"/>
    <property type="match status" value="1"/>
</dbReference>